<organism evidence="1 2">
    <name type="scientific">Nocardia seriolae</name>
    <dbReference type="NCBI Taxonomy" id="37332"/>
    <lineage>
        <taxon>Bacteria</taxon>
        <taxon>Bacillati</taxon>
        <taxon>Actinomycetota</taxon>
        <taxon>Actinomycetes</taxon>
        <taxon>Mycobacteriales</taxon>
        <taxon>Nocardiaceae</taxon>
        <taxon>Nocardia</taxon>
    </lineage>
</organism>
<dbReference type="Proteomes" id="UP000180166">
    <property type="component" value="Chromosome"/>
</dbReference>
<evidence type="ECO:0000313" key="2">
    <source>
        <dbReference type="Proteomes" id="UP000180166"/>
    </source>
</evidence>
<protein>
    <submittedName>
        <fullName evidence="1">Uncharacterized protein</fullName>
    </submittedName>
</protein>
<dbReference type="KEGG" id="nsr:NS506_06574"/>
<sequence>MHARNGSRNAPAQLGIGCPLPTAATLLRIRHMLTKIRELPLRRFGQNSAVRAP</sequence>
<gene>
    <name evidence="1" type="ORF">NS506_06574</name>
</gene>
<evidence type="ECO:0000313" key="1">
    <source>
        <dbReference type="EMBL" id="APB00605.1"/>
    </source>
</evidence>
<name>A0ABC8B212_9NOCA</name>
<accession>A0ABC8B212</accession>
<proteinExistence type="predicted"/>
<dbReference type="AlphaFoldDB" id="A0ABC8B212"/>
<dbReference type="EMBL" id="CP017839">
    <property type="protein sequence ID" value="APB00605.1"/>
    <property type="molecule type" value="Genomic_DNA"/>
</dbReference>
<reference evidence="1 2" key="1">
    <citation type="submission" date="2016-10" db="EMBL/GenBank/DDBJ databases">
        <title>Genome sequence of Nocardia seriolae strain EM150506, isolated from Anguila japonica.</title>
        <authorList>
            <person name="Han H.-J."/>
        </authorList>
    </citation>
    <scope>NUCLEOTIDE SEQUENCE [LARGE SCALE GENOMIC DNA]</scope>
    <source>
        <strain evidence="1 2">EM150506</strain>
    </source>
</reference>